<dbReference type="Pfam" id="PF13557">
    <property type="entry name" value="Phenol_MetA_deg"/>
    <property type="match status" value="1"/>
</dbReference>
<dbReference type="EMBL" id="LDTD01000083">
    <property type="protein sequence ID" value="KTT68882.1"/>
    <property type="molecule type" value="Genomic_DNA"/>
</dbReference>
<dbReference type="PATRIC" id="fig|33051.3.peg.3646"/>
<feature type="signal peptide" evidence="1">
    <location>
        <begin position="1"/>
        <end position="21"/>
    </location>
</feature>
<sequence length="271" mass="28996">MQNFIRALAGIMACVPVAAMAQNSNVDRLCSERPGLTTSACITAPGRLQIETGLGDWTLERRDGERIDTVLIADTLIRYGIGGKTELRLGWTPFGFQRDRDTDAAVMRARRVGDATIGIKTSIVERKGDTGLAISSIATALLPVGRQPIGAGDWGATFQLPVTYRTSKTISLQLTPTVSAAVNDSGEGRHALYGGAAEIEYAFSETLKADLSARITRDDDPDRTVRGTPALGSLALSWQSNENTQFDVGTNIGLNKAAPDVEAFVGISHRF</sequence>
<protein>
    <recommendedName>
        <fullName evidence="6">Transporter</fullName>
    </recommendedName>
</protein>
<organism evidence="2 4">
    <name type="scientific">Sphingomonas sanguinis</name>
    <dbReference type="NCBI Taxonomy" id="33051"/>
    <lineage>
        <taxon>Bacteria</taxon>
        <taxon>Pseudomonadati</taxon>
        <taxon>Pseudomonadota</taxon>
        <taxon>Alphaproteobacteria</taxon>
        <taxon>Sphingomonadales</taxon>
        <taxon>Sphingomonadaceae</taxon>
        <taxon>Sphingomonas</taxon>
    </lineage>
</organism>
<keyword evidence="1" id="KW-0732">Signal</keyword>
<evidence type="ECO:0000313" key="2">
    <source>
        <dbReference type="EMBL" id="KTT68882.1"/>
    </source>
</evidence>
<evidence type="ECO:0000313" key="4">
    <source>
        <dbReference type="Proteomes" id="UP000072867"/>
    </source>
</evidence>
<dbReference type="STRING" id="33051.SB4_17985"/>
<name>A0A147HVB8_9SPHN</name>
<dbReference type="EMBL" id="LDTC01000035">
    <property type="protein sequence ID" value="KTW15257.1"/>
    <property type="molecule type" value="Genomic_DNA"/>
</dbReference>
<evidence type="ECO:0000313" key="3">
    <source>
        <dbReference type="EMBL" id="KTW15257.1"/>
    </source>
</evidence>
<dbReference type="InterPro" id="IPR025737">
    <property type="entry name" value="FApF"/>
</dbReference>
<evidence type="ECO:0008006" key="6">
    <source>
        <dbReference type="Google" id="ProtNLM"/>
    </source>
</evidence>
<dbReference type="Proteomes" id="UP000072867">
    <property type="component" value="Unassembled WGS sequence"/>
</dbReference>
<gene>
    <name evidence="3" type="ORF">NS258_05560</name>
    <name evidence="2" type="ORF">NS319_12065</name>
</gene>
<proteinExistence type="predicted"/>
<reference evidence="4 5" key="1">
    <citation type="journal article" date="2016" name="Front. Microbiol.">
        <title>Genomic Resource of Rice Seed Associated Bacteria.</title>
        <authorList>
            <person name="Midha S."/>
            <person name="Bansal K."/>
            <person name="Sharma S."/>
            <person name="Kumar N."/>
            <person name="Patil P.P."/>
            <person name="Chaudhry V."/>
            <person name="Patil P.B."/>
        </authorList>
    </citation>
    <scope>NUCLEOTIDE SEQUENCE [LARGE SCALE GENOMIC DNA]</scope>
    <source>
        <strain evidence="3 5">NS258</strain>
        <strain evidence="2 4">NS319</strain>
    </source>
</reference>
<dbReference type="RefSeq" id="WP_193751707.1">
    <property type="nucleotide sequence ID" value="NZ_LDTC01000035.1"/>
</dbReference>
<accession>A0A147HVB8</accession>
<evidence type="ECO:0000256" key="1">
    <source>
        <dbReference type="SAM" id="SignalP"/>
    </source>
</evidence>
<evidence type="ECO:0000313" key="5">
    <source>
        <dbReference type="Proteomes" id="UP000074410"/>
    </source>
</evidence>
<dbReference type="AlphaFoldDB" id="A0A147HVB8"/>
<feature type="chain" id="PRO_5014247716" description="Transporter" evidence="1">
    <location>
        <begin position="22"/>
        <end position="271"/>
    </location>
</feature>
<dbReference type="Proteomes" id="UP000074410">
    <property type="component" value="Unassembled WGS sequence"/>
</dbReference>
<comment type="caution">
    <text evidence="2">The sequence shown here is derived from an EMBL/GenBank/DDBJ whole genome shotgun (WGS) entry which is preliminary data.</text>
</comment>